<evidence type="ECO:0000313" key="2">
    <source>
        <dbReference type="Proteomes" id="UP000759443"/>
    </source>
</evidence>
<dbReference type="RefSeq" id="WP_209944596.1">
    <property type="nucleotide sequence ID" value="NZ_JAGGJU010000005.1"/>
</dbReference>
<reference evidence="1 2" key="1">
    <citation type="submission" date="2021-03" db="EMBL/GenBank/DDBJ databases">
        <title>Genomic Encyclopedia of Type Strains, Phase IV (KMG-IV): sequencing the most valuable type-strain genomes for metagenomic binning, comparative biology and taxonomic classification.</title>
        <authorList>
            <person name="Goeker M."/>
        </authorList>
    </citation>
    <scope>NUCLEOTIDE SEQUENCE [LARGE SCALE GENOMIC DNA]</scope>
    <source>
        <strain evidence="1 2">DSM 21600</strain>
    </source>
</reference>
<evidence type="ECO:0000313" key="1">
    <source>
        <dbReference type="EMBL" id="MBP1850648.1"/>
    </source>
</evidence>
<organism evidence="1 2">
    <name type="scientific">Rhizobium halophytocola</name>
    <dbReference type="NCBI Taxonomy" id="735519"/>
    <lineage>
        <taxon>Bacteria</taxon>
        <taxon>Pseudomonadati</taxon>
        <taxon>Pseudomonadota</taxon>
        <taxon>Alphaproteobacteria</taxon>
        <taxon>Hyphomicrobiales</taxon>
        <taxon>Rhizobiaceae</taxon>
        <taxon>Rhizobium/Agrobacterium group</taxon>
        <taxon>Rhizobium</taxon>
    </lineage>
</organism>
<keyword evidence="2" id="KW-1185">Reference proteome</keyword>
<sequence length="70" mass="7572">MPPAADQTDATLLSRLATWAAQAFETAGESDMIAWIDEDLLRQIARSGRITADQMVERAGHGQPASEEMA</sequence>
<accession>A0ABS4DY90</accession>
<comment type="caution">
    <text evidence="1">The sequence shown here is derived from an EMBL/GenBank/DDBJ whole genome shotgun (WGS) entry which is preliminary data.</text>
</comment>
<dbReference type="Proteomes" id="UP000759443">
    <property type="component" value="Unassembled WGS sequence"/>
</dbReference>
<protein>
    <submittedName>
        <fullName evidence="1">Uncharacterized protein</fullName>
    </submittedName>
</protein>
<dbReference type="EMBL" id="JAGGJU010000005">
    <property type="protein sequence ID" value="MBP1850648.1"/>
    <property type="molecule type" value="Genomic_DNA"/>
</dbReference>
<proteinExistence type="predicted"/>
<gene>
    <name evidence="1" type="ORF">J2Z17_002085</name>
</gene>
<name>A0ABS4DY90_9HYPH</name>